<evidence type="ECO:0000313" key="2">
    <source>
        <dbReference type="Proteomes" id="UP000662904"/>
    </source>
</evidence>
<dbReference type="Proteomes" id="UP000662904">
    <property type="component" value="Chromosome"/>
</dbReference>
<dbReference type="KEGG" id="kme:H0A61_00626"/>
<evidence type="ECO:0000313" key="1">
    <source>
        <dbReference type="EMBL" id="QSQ08306.1"/>
    </source>
</evidence>
<proteinExistence type="predicted"/>
<organism evidence="1 2">
    <name type="scientific">Koleobacter methoxysyntrophicus</name>
    <dbReference type="NCBI Taxonomy" id="2751313"/>
    <lineage>
        <taxon>Bacteria</taxon>
        <taxon>Bacillati</taxon>
        <taxon>Bacillota</taxon>
        <taxon>Clostridia</taxon>
        <taxon>Koleobacterales</taxon>
        <taxon>Koleobacteraceae</taxon>
        <taxon>Koleobacter</taxon>
    </lineage>
</organism>
<dbReference type="AlphaFoldDB" id="A0A8A0RM80"/>
<gene>
    <name evidence="1" type="ORF">H0A61_00626</name>
</gene>
<sequence length="129" mass="15017">MGRHKEYRQRLKYQVASAKKKTLGYQLAVKLNSELGMSETESRLLAHRLSRWVLLRPDIRGPNQIIVEASAGCDHFVRKWREGKRIRLTPYDMEDIDLELEFGLTTMQTGRLLRLIEQAHQQDALLSAK</sequence>
<keyword evidence="2" id="KW-1185">Reference proteome</keyword>
<protein>
    <submittedName>
        <fullName evidence="1">Uncharacterized protein</fullName>
    </submittedName>
</protein>
<dbReference type="EMBL" id="CP059066">
    <property type="protein sequence ID" value="QSQ08306.1"/>
    <property type="molecule type" value="Genomic_DNA"/>
</dbReference>
<accession>A0A8A0RM80</accession>
<name>A0A8A0RM80_9FIRM</name>
<reference evidence="1" key="1">
    <citation type="submission" date="2020-07" db="EMBL/GenBank/DDBJ databases">
        <title>Koleobacter methoxysyntrophicus gen. nov., sp. nov., a novel anaerobic bacterium isolated from deep subsurface oil field and proposal of Koleobacterales ord. nov. in the phylum Firmicutes.</title>
        <authorList>
            <person name="Sakamoto S."/>
            <person name="Tamaki H."/>
        </authorList>
    </citation>
    <scope>NUCLEOTIDE SEQUENCE</scope>
    <source>
        <strain evidence="1">NRmbB1</strain>
    </source>
</reference>